<sequence>MGKKTRMRIYEKLGRFIGNGLPMAQAVAELHRHASRDGKKPNLPEALALAHWRRMILNGQPLSRALQGWAPQREISVLAAGEIAGRFDRAVQDVQFINQASTRINSALAGLIYPVFLLFSTCLYLYIFGAQVVPAFDAILPKEQWQGAGKTMAALADFVGYGLLPSLMAVSLIAGAIVVTLNVWTGRVRQWLDFIPPWSFYRLVMGANFLISISALLHAGVSVPDALRIIAKQAGPWYRERLLAIRGQILNGARNLGDAMHRCGYQFPSEEIVMDVRAYAQLDGFENMLDKLARQWLDETVVLLNNQMAILRNLAILLMGLVFMWIAAGMFDLQQQISSSASS</sequence>
<evidence type="ECO:0000313" key="10">
    <source>
        <dbReference type="Proteomes" id="UP000239469"/>
    </source>
</evidence>
<reference evidence="9 10" key="1">
    <citation type="submission" date="2017-01" db="EMBL/GenBank/DDBJ databases">
        <title>New insights into the genetic diversity of Chromobacterium isolated from tropical freshwater lake.</title>
        <authorList>
            <person name="Santos A.B."/>
            <person name="Nascimento A.M."/>
            <person name="Da Silva P.C."/>
        </authorList>
    </citation>
    <scope>NUCLEOTIDE SEQUENCE [LARGE SCALE GENOMIC DNA]</scope>
    <source>
        <strain evidence="9 10">56AF</strain>
    </source>
</reference>
<evidence type="ECO:0000256" key="6">
    <source>
        <dbReference type="ARBA" id="ARBA00023136"/>
    </source>
</evidence>
<dbReference type="InterPro" id="IPR042094">
    <property type="entry name" value="T2SS_GspF_sf"/>
</dbReference>
<keyword evidence="3" id="KW-1003">Cell membrane</keyword>
<evidence type="ECO:0000256" key="5">
    <source>
        <dbReference type="ARBA" id="ARBA00022989"/>
    </source>
</evidence>
<comment type="caution">
    <text evidence="9">The sequence shown here is derived from an EMBL/GenBank/DDBJ whole genome shotgun (WGS) entry which is preliminary data.</text>
</comment>
<evidence type="ECO:0000256" key="1">
    <source>
        <dbReference type="ARBA" id="ARBA00004651"/>
    </source>
</evidence>
<evidence type="ECO:0000256" key="7">
    <source>
        <dbReference type="SAM" id="Phobius"/>
    </source>
</evidence>
<protein>
    <submittedName>
        <fullName evidence="9">Type II secretion system protein F</fullName>
    </submittedName>
</protein>
<dbReference type="EMBL" id="MTBD01000022">
    <property type="protein sequence ID" value="PRP70966.1"/>
    <property type="molecule type" value="Genomic_DNA"/>
</dbReference>
<comment type="subcellular location">
    <subcellularLocation>
        <location evidence="1">Cell membrane</location>
        <topology evidence="1">Multi-pass membrane protein</topology>
    </subcellularLocation>
</comment>
<dbReference type="GO" id="GO:0005886">
    <property type="term" value="C:plasma membrane"/>
    <property type="evidence" value="ECO:0007669"/>
    <property type="project" value="UniProtKB-SubCell"/>
</dbReference>
<evidence type="ECO:0000256" key="3">
    <source>
        <dbReference type="ARBA" id="ARBA00022475"/>
    </source>
</evidence>
<dbReference type="Pfam" id="PF00482">
    <property type="entry name" value="T2SSF"/>
    <property type="match status" value="1"/>
</dbReference>
<dbReference type="InterPro" id="IPR003004">
    <property type="entry name" value="GspF/PilC"/>
</dbReference>
<keyword evidence="5 7" id="KW-1133">Transmembrane helix</keyword>
<evidence type="ECO:0000313" key="9">
    <source>
        <dbReference type="EMBL" id="PRP70966.1"/>
    </source>
</evidence>
<dbReference type="PANTHER" id="PTHR30012:SF0">
    <property type="entry name" value="TYPE II SECRETION SYSTEM PROTEIN F-RELATED"/>
    <property type="match status" value="1"/>
</dbReference>
<comment type="similarity">
    <text evidence="2">Belongs to the GSP F family.</text>
</comment>
<dbReference type="PANTHER" id="PTHR30012">
    <property type="entry name" value="GENERAL SECRETION PATHWAY PROTEIN"/>
    <property type="match status" value="1"/>
</dbReference>
<keyword evidence="4 7" id="KW-0812">Transmembrane</keyword>
<dbReference type="AlphaFoldDB" id="A0A2S9X5K3"/>
<feature type="domain" description="Type II secretion system protein GspF" evidence="8">
    <location>
        <begin position="209"/>
        <end position="331"/>
    </location>
</feature>
<dbReference type="Gene3D" id="1.20.81.30">
    <property type="entry name" value="Type II secretion system (T2SS), domain F"/>
    <property type="match status" value="2"/>
</dbReference>
<dbReference type="InterPro" id="IPR018076">
    <property type="entry name" value="T2SS_GspF_dom"/>
</dbReference>
<organism evidence="9 10">
    <name type="scientific">Chromobacterium amazonense</name>
    <dbReference type="NCBI Taxonomy" id="1382803"/>
    <lineage>
        <taxon>Bacteria</taxon>
        <taxon>Pseudomonadati</taxon>
        <taxon>Pseudomonadota</taxon>
        <taxon>Betaproteobacteria</taxon>
        <taxon>Neisseriales</taxon>
        <taxon>Chromobacteriaceae</taxon>
        <taxon>Chromobacterium</taxon>
    </lineage>
</organism>
<feature type="transmembrane region" description="Helical" evidence="7">
    <location>
        <begin position="158"/>
        <end position="179"/>
    </location>
</feature>
<proteinExistence type="inferred from homology"/>
<name>A0A2S9X5K3_9NEIS</name>
<evidence type="ECO:0000259" key="8">
    <source>
        <dbReference type="Pfam" id="PF00482"/>
    </source>
</evidence>
<accession>A0A2S9X5K3</accession>
<keyword evidence="6 7" id="KW-0472">Membrane</keyword>
<feature type="transmembrane region" description="Helical" evidence="7">
    <location>
        <begin position="310"/>
        <end position="331"/>
    </location>
</feature>
<evidence type="ECO:0000256" key="4">
    <source>
        <dbReference type="ARBA" id="ARBA00022692"/>
    </source>
</evidence>
<gene>
    <name evidence="9" type="ORF">BUE93_09240</name>
</gene>
<dbReference type="Proteomes" id="UP000239469">
    <property type="component" value="Unassembled WGS sequence"/>
</dbReference>
<feature type="transmembrane region" description="Helical" evidence="7">
    <location>
        <begin position="107"/>
        <end position="127"/>
    </location>
</feature>
<evidence type="ECO:0000256" key="2">
    <source>
        <dbReference type="ARBA" id="ARBA00005745"/>
    </source>
</evidence>